<dbReference type="AlphaFoldDB" id="A0A803PK11"/>
<evidence type="ECO:0000313" key="1">
    <source>
        <dbReference type="EnsemblPlants" id="cds.evm.model.05.1103"/>
    </source>
</evidence>
<accession>A0A803PK11</accession>
<reference evidence="1" key="1">
    <citation type="submission" date="2018-11" db="EMBL/GenBank/DDBJ databases">
        <authorList>
            <person name="Grassa J C."/>
        </authorList>
    </citation>
    <scope>NUCLEOTIDE SEQUENCE [LARGE SCALE GENOMIC DNA]</scope>
</reference>
<organism evidence="1 2">
    <name type="scientific">Cannabis sativa</name>
    <name type="common">Hemp</name>
    <name type="synonym">Marijuana</name>
    <dbReference type="NCBI Taxonomy" id="3483"/>
    <lineage>
        <taxon>Eukaryota</taxon>
        <taxon>Viridiplantae</taxon>
        <taxon>Streptophyta</taxon>
        <taxon>Embryophyta</taxon>
        <taxon>Tracheophyta</taxon>
        <taxon>Spermatophyta</taxon>
        <taxon>Magnoliopsida</taxon>
        <taxon>eudicotyledons</taxon>
        <taxon>Gunneridae</taxon>
        <taxon>Pentapetalae</taxon>
        <taxon>rosids</taxon>
        <taxon>fabids</taxon>
        <taxon>Rosales</taxon>
        <taxon>Cannabaceae</taxon>
        <taxon>Cannabis</taxon>
    </lineage>
</organism>
<reference evidence="1" key="2">
    <citation type="submission" date="2021-03" db="UniProtKB">
        <authorList>
            <consortium name="EnsemblPlants"/>
        </authorList>
    </citation>
    <scope>IDENTIFICATION</scope>
</reference>
<keyword evidence="2" id="KW-1185">Reference proteome</keyword>
<dbReference type="EMBL" id="UZAU01000493">
    <property type="status" value="NOT_ANNOTATED_CDS"/>
    <property type="molecule type" value="Genomic_DNA"/>
</dbReference>
<protein>
    <submittedName>
        <fullName evidence="1">Uncharacterized protein</fullName>
    </submittedName>
</protein>
<proteinExistence type="predicted"/>
<name>A0A803PK11_CANSA</name>
<sequence>MREWQCHLWELLVEWLFFGEWGGKSRTVLLLWRISKLKVHLCLKLRKWKLNKKLYGNKIKRTLVKNSDRNSCFFHASIMVRRKRNFIWAVMEDESHWIEDRDLMADFFRSKFLETFNSTNPEIDEELFTLVESCISMEENDSFIVVPSLGGVRKWTGNLDGGRFLALVNWGTICKPKNCGGLGICSFRDINICLLAKLRVNEFNDDDRLVWRTSPNGEFSIKAPFKNMHKDALVLDDEAGSKLWKLSFQDRLKLFLWKSYWDCLPFGLRTSWLWLDSKWRIQIDELSLSLEKDVVSGILNPFSYLDSNQLTDREEFSLYATVLYHNLWFFRNANFHNNVKWRFFDMKKKIVDDFHNHWKVPVSLRSEASASAYRLAVRWRQPRPGRIRVNVDFATTEGVGAIGVVAWYEFGGIKALFVTEILMVSVTHGELEAISKGVKVLCRLGIWEA</sequence>
<dbReference type="Gramene" id="evm.model.05.1103">
    <property type="protein sequence ID" value="cds.evm.model.05.1103"/>
    <property type="gene ID" value="evm.TU.05.1103"/>
</dbReference>
<evidence type="ECO:0000313" key="2">
    <source>
        <dbReference type="Proteomes" id="UP000596661"/>
    </source>
</evidence>
<dbReference type="EnsemblPlants" id="evm.model.05.1103">
    <property type="protein sequence ID" value="cds.evm.model.05.1103"/>
    <property type="gene ID" value="evm.TU.05.1103"/>
</dbReference>
<dbReference type="Proteomes" id="UP000596661">
    <property type="component" value="Chromosome 5"/>
</dbReference>